<dbReference type="Proteomes" id="UP001480955">
    <property type="component" value="Unassembled WGS sequence"/>
</dbReference>
<accession>A0ABV1QU88</accession>
<gene>
    <name evidence="1" type="ORF">ABS772_23935</name>
</gene>
<reference evidence="1 2" key="1">
    <citation type="submission" date="2024-06" db="EMBL/GenBank/DDBJ databases">
        <authorList>
            <person name="Campbell A.G."/>
        </authorList>
    </citation>
    <scope>NUCLEOTIDE SEQUENCE [LARGE SCALE GENOMIC DNA]</scope>
    <source>
        <strain evidence="1 2">EM12</strain>
    </source>
</reference>
<dbReference type="EMBL" id="JBELQE010000125">
    <property type="protein sequence ID" value="MER2252973.1"/>
    <property type="molecule type" value="Genomic_DNA"/>
</dbReference>
<keyword evidence="2" id="KW-1185">Reference proteome</keyword>
<dbReference type="RefSeq" id="WP_350397190.1">
    <property type="nucleotide sequence ID" value="NZ_JBELQE010000125.1"/>
</dbReference>
<proteinExistence type="predicted"/>
<evidence type="ECO:0000313" key="2">
    <source>
        <dbReference type="Proteomes" id="UP001480955"/>
    </source>
</evidence>
<protein>
    <submittedName>
        <fullName evidence="1">Uncharacterized protein</fullName>
    </submittedName>
</protein>
<organism evidence="1 2">
    <name type="scientific">Methylorubrum podarium</name>
    <dbReference type="NCBI Taxonomy" id="200476"/>
    <lineage>
        <taxon>Bacteria</taxon>
        <taxon>Pseudomonadati</taxon>
        <taxon>Pseudomonadota</taxon>
        <taxon>Alphaproteobacteria</taxon>
        <taxon>Hyphomicrobiales</taxon>
        <taxon>Methylobacteriaceae</taxon>
        <taxon>Methylorubrum</taxon>
    </lineage>
</organism>
<name>A0ABV1QU88_9HYPH</name>
<sequence length="62" mass="6487">MLNGPLPGLVQIAVTVPARRGGAAARRRSITARGALLRFAKTMTTFPVDALERRGVGAVQTA</sequence>
<evidence type="ECO:0000313" key="1">
    <source>
        <dbReference type="EMBL" id="MER2252973.1"/>
    </source>
</evidence>
<comment type="caution">
    <text evidence="1">The sequence shown here is derived from an EMBL/GenBank/DDBJ whole genome shotgun (WGS) entry which is preliminary data.</text>
</comment>